<comment type="caution">
    <text evidence="1">The sequence shown here is derived from an EMBL/GenBank/DDBJ whole genome shotgun (WGS) entry which is preliminary data.</text>
</comment>
<reference evidence="1 2" key="1">
    <citation type="submission" date="2022-04" db="EMBL/GenBank/DDBJ databases">
        <title>Roseobacter sp. WL0113 is a bacterium isolated from neritic sediment.</title>
        <authorList>
            <person name="Wang L."/>
            <person name="He W."/>
            <person name="Zhang D.-F."/>
        </authorList>
    </citation>
    <scope>NUCLEOTIDE SEQUENCE [LARGE SCALE GENOMIC DNA]</scope>
    <source>
        <strain evidence="1 2">WL0113</strain>
    </source>
</reference>
<evidence type="ECO:0000313" key="1">
    <source>
        <dbReference type="EMBL" id="MCV3270408.1"/>
    </source>
</evidence>
<gene>
    <name evidence="1" type="ORF">MUB52_03135</name>
</gene>
<protein>
    <submittedName>
        <fullName evidence="1">Uncharacterized protein</fullName>
    </submittedName>
</protein>
<dbReference type="RefSeq" id="WP_263842740.1">
    <property type="nucleotide sequence ID" value="NZ_JALIEB010000002.1"/>
</dbReference>
<evidence type="ECO:0000313" key="2">
    <source>
        <dbReference type="Proteomes" id="UP001208690"/>
    </source>
</evidence>
<name>A0ABT3BA34_9RHOB</name>
<accession>A0ABT3BA34</accession>
<keyword evidence="2" id="KW-1185">Reference proteome</keyword>
<dbReference type="Proteomes" id="UP001208690">
    <property type="component" value="Unassembled WGS sequence"/>
</dbReference>
<sequence length="195" mass="20518">MASFSGDRLSELQTEDGDTCFAGDDSCYPSDFSPSSAVQSYLAPFAGLAVGEELPFEFELMPTSDADCALGDAFDCRVGTSYDETRTASGELSELEVFDAAGDYDLRIDTEADTVDFFGAAGDFLPAGCTAADGAALELPDGYCGFFGYQASFELTSEISEDPDGHVTPIPLNASMVFALFGLASLAGFSRAKRP</sequence>
<organism evidence="1 2">
    <name type="scientific">Roseobacter sinensis</name>
    <dbReference type="NCBI Taxonomy" id="2931391"/>
    <lineage>
        <taxon>Bacteria</taxon>
        <taxon>Pseudomonadati</taxon>
        <taxon>Pseudomonadota</taxon>
        <taxon>Alphaproteobacteria</taxon>
        <taxon>Rhodobacterales</taxon>
        <taxon>Roseobacteraceae</taxon>
        <taxon>Roseobacter</taxon>
    </lineage>
</organism>
<proteinExistence type="predicted"/>
<dbReference type="EMBL" id="JALIEB010000002">
    <property type="protein sequence ID" value="MCV3270408.1"/>
    <property type="molecule type" value="Genomic_DNA"/>
</dbReference>